<proteinExistence type="predicted"/>
<evidence type="ECO:0000313" key="1">
    <source>
        <dbReference type="EMBL" id="RYQ90036.1"/>
    </source>
</evidence>
<reference evidence="1 2" key="1">
    <citation type="submission" date="2019-01" db="EMBL/GenBank/DDBJ databases">
        <title>Sequencing of cultivated peanut Arachis hypogaea provides insights into genome evolution and oil improvement.</title>
        <authorList>
            <person name="Chen X."/>
        </authorList>
    </citation>
    <scope>NUCLEOTIDE SEQUENCE [LARGE SCALE GENOMIC DNA]</scope>
    <source>
        <strain evidence="2">cv. Fuhuasheng</strain>
        <tissue evidence="1">Leaves</tissue>
    </source>
</reference>
<organism evidence="1 2">
    <name type="scientific">Arachis hypogaea</name>
    <name type="common">Peanut</name>
    <dbReference type="NCBI Taxonomy" id="3818"/>
    <lineage>
        <taxon>Eukaryota</taxon>
        <taxon>Viridiplantae</taxon>
        <taxon>Streptophyta</taxon>
        <taxon>Embryophyta</taxon>
        <taxon>Tracheophyta</taxon>
        <taxon>Spermatophyta</taxon>
        <taxon>Magnoliopsida</taxon>
        <taxon>eudicotyledons</taxon>
        <taxon>Gunneridae</taxon>
        <taxon>Pentapetalae</taxon>
        <taxon>rosids</taxon>
        <taxon>fabids</taxon>
        <taxon>Fabales</taxon>
        <taxon>Fabaceae</taxon>
        <taxon>Papilionoideae</taxon>
        <taxon>50 kb inversion clade</taxon>
        <taxon>dalbergioids sensu lato</taxon>
        <taxon>Dalbergieae</taxon>
        <taxon>Pterocarpus clade</taxon>
        <taxon>Arachis</taxon>
    </lineage>
</organism>
<sequence length="24" mass="2907">MKTMWPRLLTLAFQDLDLVSMKHM</sequence>
<dbReference type="EMBL" id="SDMP01000019">
    <property type="protein sequence ID" value="RYQ90036.1"/>
    <property type="molecule type" value="Genomic_DNA"/>
</dbReference>
<gene>
    <name evidence="1" type="ORF">Ahy_B09g096349</name>
</gene>
<keyword evidence="2" id="KW-1185">Reference proteome</keyword>
<dbReference type="Proteomes" id="UP000289738">
    <property type="component" value="Chromosome B09"/>
</dbReference>
<comment type="caution">
    <text evidence="1">The sequence shown here is derived from an EMBL/GenBank/DDBJ whole genome shotgun (WGS) entry which is preliminary data.</text>
</comment>
<evidence type="ECO:0000313" key="2">
    <source>
        <dbReference type="Proteomes" id="UP000289738"/>
    </source>
</evidence>
<protein>
    <submittedName>
        <fullName evidence="1">Uncharacterized protein</fullName>
    </submittedName>
</protein>
<accession>A0A444XK86</accession>
<name>A0A444XK86_ARAHY</name>
<dbReference type="AlphaFoldDB" id="A0A444XK86"/>